<evidence type="ECO:0000313" key="1">
    <source>
        <dbReference type="EMBL" id="MBB5150492.1"/>
    </source>
</evidence>
<evidence type="ECO:0008006" key="3">
    <source>
        <dbReference type="Google" id="ProtNLM"/>
    </source>
</evidence>
<dbReference type="AlphaFoldDB" id="A0A840Q0W5"/>
<evidence type="ECO:0000313" key="2">
    <source>
        <dbReference type="Proteomes" id="UP000557217"/>
    </source>
</evidence>
<protein>
    <recommendedName>
        <fullName evidence="3">DUF1871 family protein</fullName>
    </recommendedName>
</protein>
<dbReference type="Proteomes" id="UP000557217">
    <property type="component" value="Unassembled WGS sequence"/>
</dbReference>
<dbReference type="InterPro" id="IPR023162">
    <property type="entry name" value="Apc36109-like_dom_sf"/>
</dbReference>
<gene>
    <name evidence="1" type="ORF">HNR36_002918</name>
</gene>
<organism evidence="1 2">
    <name type="scientific">Ureibacillus thermosphaericus</name>
    <dbReference type="NCBI Taxonomy" id="51173"/>
    <lineage>
        <taxon>Bacteria</taxon>
        <taxon>Bacillati</taxon>
        <taxon>Bacillota</taxon>
        <taxon>Bacilli</taxon>
        <taxon>Bacillales</taxon>
        <taxon>Caryophanaceae</taxon>
        <taxon>Ureibacillus</taxon>
    </lineage>
</organism>
<proteinExistence type="predicted"/>
<name>A0A840Q0W5_URETH</name>
<dbReference type="EMBL" id="JACHGZ010000059">
    <property type="protein sequence ID" value="MBB5150492.1"/>
    <property type="molecule type" value="Genomic_DNA"/>
</dbReference>
<comment type="caution">
    <text evidence="1">The sequence shown here is derived from an EMBL/GenBank/DDBJ whole genome shotgun (WGS) entry which is preliminary data.</text>
</comment>
<accession>A0A840Q0W5</accession>
<reference evidence="1 2" key="1">
    <citation type="submission" date="2020-08" db="EMBL/GenBank/DDBJ databases">
        <title>Genomic Encyclopedia of Type Strains, Phase IV (KMG-IV): sequencing the most valuable type-strain genomes for metagenomic binning, comparative biology and taxonomic classification.</title>
        <authorList>
            <person name="Goeker M."/>
        </authorList>
    </citation>
    <scope>NUCLEOTIDE SEQUENCE [LARGE SCALE GENOMIC DNA]</scope>
    <source>
        <strain evidence="1 2">DSM 10633</strain>
    </source>
</reference>
<dbReference type="InterPro" id="IPR015053">
    <property type="entry name" value="DUF1871"/>
</dbReference>
<dbReference type="Gene3D" id="1.10.340.20">
    <property type="entry name" value="Apc36109-like domain"/>
    <property type="match status" value="1"/>
</dbReference>
<dbReference type="RefSeq" id="WP_016839481.1">
    <property type="nucleotide sequence ID" value="NZ_AP018335.1"/>
</dbReference>
<sequence length="86" mass="9899">MEDVLMNKKAKQALMKWDPFQMGEGAYEIEASDVVAALQAIDDPTELAKVIQRVYEHSFEIWIPFENCVEMAYQLIAIKFEAKCII</sequence>
<dbReference type="Pfam" id="PF08958">
    <property type="entry name" value="DUF1871"/>
    <property type="match status" value="1"/>
</dbReference>
<keyword evidence="2" id="KW-1185">Reference proteome</keyword>
<dbReference type="SUPFAM" id="SSF116922">
    <property type="entry name" value="YugE-like"/>
    <property type="match status" value="1"/>
</dbReference>